<evidence type="ECO:0000256" key="10">
    <source>
        <dbReference type="RuleBase" id="RU361274"/>
    </source>
</evidence>
<dbReference type="NCBIfam" id="TIGR00726">
    <property type="entry name" value="peptidoglycan editing factor PgeF"/>
    <property type="match status" value="1"/>
</dbReference>
<name>A0A1H7QAF2_9GAMM</name>
<dbReference type="AlphaFoldDB" id="A0A1H7QAF2"/>
<protein>
    <recommendedName>
        <fullName evidence="10">Purine nucleoside phosphorylase</fullName>
    </recommendedName>
</protein>
<comment type="catalytic activity">
    <reaction evidence="1">
        <text>inosine + phosphate = alpha-D-ribose 1-phosphate + hypoxanthine</text>
        <dbReference type="Rhea" id="RHEA:27646"/>
        <dbReference type="ChEBI" id="CHEBI:17368"/>
        <dbReference type="ChEBI" id="CHEBI:17596"/>
        <dbReference type="ChEBI" id="CHEBI:43474"/>
        <dbReference type="ChEBI" id="CHEBI:57720"/>
        <dbReference type="EC" id="2.4.2.1"/>
    </reaction>
    <physiologicalReaction direction="left-to-right" evidence="1">
        <dbReference type="Rhea" id="RHEA:27647"/>
    </physiologicalReaction>
</comment>
<sequence length="243" mass="25861">MSASWYLPDWSLPEGVRALQTTRLDGASAAPYASFNLGDHVGDSPEAVAANRTKLARAWQMEPCWLKQVHGIEVVDATATGTPCADAVISRTPGKACVVMTADCLPVLFASAQGDVVAAAHAGWRGLHAGVLEATLKAMRTPAEQVSVWLGPAIGPQAFEVGAEVRDAFMQVDRAAASAFIPSQRDGHFYADLYLLACQRLAACGVSQMAGGGECTFSDEARFFSYRRQANTGRQASLIWLAE</sequence>
<dbReference type="InterPro" id="IPR038371">
    <property type="entry name" value="Cu_polyphenol_OxRdtase_sf"/>
</dbReference>
<evidence type="ECO:0000256" key="7">
    <source>
        <dbReference type="ARBA" id="ARBA00047989"/>
    </source>
</evidence>
<dbReference type="PANTHER" id="PTHR30616">
    <property type="entry name" value="UNCHARACTERIZED PROTEIN YFIH"/>
    <property type="match status" value="1"/>
</dbReference>
<dbReference type="GO" id="GO:0017061">
    <property type="term" value="F:S-methyl-5-thioadenosine phosphorylase activity"/>
    <property type="evidence" value="ECO:0007669"/>
    <property type="project" value="UniProtKB-EC"/>
</dbReference>
<keyword evidence="4" id="KW-0479">Metal-binding</keyword>
<dbReference type="SUPFAM" id="SSF64438">
    <property type="entry name" value="CNF1/YfiH-like putative cysteine hydrolases"/>
    <property type="match status" value="1"/>
</dbReference>
<comment type="similarity">
    <text evidence="2 10">Belongs to the purine nucleoside phosphorylase YfiH/LACC1 family.</text>
</comment>
<evidence type="ECO:0000256" key="8">
    <source>
        <dbReference type="ARBA" id="ARBA00048968"/>
    </source>
</evidence>
<evidence type="ECO:0000256" key="9">
    <source>
        <dbReference type="ARBA" id="ARBA00049893"/>
    </source>
</evidence>
<keyword evidence="12" id="KW-1185">Reference proteome</keyword>
<keyword evidence="5" id="KW-0378">Hydrolase</keyword>
<gene>
    <name evidence="11" type="ORF">SAMN05216214_11292</name>
</gene>
<comment type="catalytic activity">
    <reaction evidence="7">
        <text>adenosine + H2O + H(+) = inosine + NH4(+)</text>
        <dbReference type="Rhea" id="RHEA:24408"/>
        <dbReference type="ChEBI" id="CHEBI:15377"/>
        <dbReference type="ChEBI" id="CHEBI:15378"/>
        <dbReference type="ChEBI" id="CHEBI:16335"/>
        <dbReference type="ChEBI" id="CHEBI:17596"/>
        <dbReference type="ChEBI" id="CHEBI:28938"/>
        <dbReference type="EC" id="3.5.4.4"/>
    </reaction>
    <physiologicalReaction direction="left-to-right" evidence="7">
        <dbReference type="Rhea" id="RHEA:24409"/>
    </physiologicalReaction>
</comment>
<dbReference type="Proteomes" id="UP000185766">
    <property type="component" value="Unassembled WGS sequence"/>
</dbReference>
<reference evidence="11 12" key="1">
    <citation type="submission" date="2016-10" db="EMBL/GenBank/DDBJ databases">
        <authorList>
            <person name="de Groot N.N."/>
        </authorList>
    </citation>
    <scope>NUCLEOTIDE SEQUENCE [LARGE SCALE GENOMIC DNA]</scope>
    <source>
        <strain evidence="11 12">JCM 19513</strain>
    </source>
</reference>
<evidence type="ECO:0000313" key="11">
    <source>
        <dbReference type="EMBL" id="SEL45141.1"/>
    </source>
</evidence>
<comment type="catalytic activity">
    <reaction evidence="9">
        <text>S-methyl-5'-thioadenosine + phosphate = 5-(methylsulfanyl)-alpha-D-ribose 1-phosphate + adenine</text>
        <dbReference type="Rhea" id="RHEA:11852"/>
        <dbReference type="ChEBI" id="CHEBI:16708"/>
        <dbReference type="ChEBI" id="CHEBI:17509"/>
        <dbReference type="ChEBI" id="CHEBI:43474"/>
        <dbReference type="ChEBI" id="CHEBI:58533"/>
        <dbReference type="EC" id="2.4.2.28"/>
    </reaction>
    <physiologicalReaction direction="left-to-right" evidence="9">
        <dbReference type="Rhea" id="RHEA:11853"/>
    </physiologicalReaction>
</comment>
<proteinExistence type="inferred from homology"/>
<dbReference type="GO" id="GO:0016787">
    <property type="term" value="F:hydrolase activity"/>
    <property type="evidence" value="ECO:0007669"/>
    <property type="project" value="UniProtKB-KW"/>
</dbReference>
<keyword evidence="3" id="KW-0808">Transferase</keyword>
<dbReference type="InterPro" id="IPR011324">
    <property type="entry name" value="Cytotoxic_necrot_fac-like_cat"/>
</dbReference>
<evidence type="ECO:0000256" key="2">
    <source>
        <dbReference type="ARBA" id="ARBA00007353"/>
    </source>
</evidence>
<evidence type="ECO:0000313" key="12">
    <source>
        <dbReference type="Proteomes" id="UP000185766"/>
    </source>
</evidence>
<dbReference type="GO" id="GO:0005507">
    <property type="term" value="F:copper ion binding"/>
    <property type="evidence" value="ECO:0007669"/>
    <property type="project" value="TreeGrafter"/>
</dbReference>
<evidence type="ECO:0000256" key="4">
    <source>
        <dbReference type="ARBA" id="ARBA00022723"/>
    </source>
</evidence>
<evidence type="ECO:0000256" key="5">
    <source>
        <dbReference type="ARBA" id="ARBA00022801"/>
    </source>
</evidence>
<dbReference type="InterPro" id="IPR003730">
    <property type="entry name" value="Cu_polyphenol_OxRdtase"/>
</dbReference>
<keyword evidence="6" id="KW-0862">Zinc</keyword>
<evidence type="ECO:0000256" key="1">
    <source>
        <dbReference type="ARBA" id="ARBA00000553"/>
    </source>
</evidence>
<evidence type="ECO:0000256" key="3">
    <source>
        <dbReference type="ARBA" id="ARBA00022679"/>
    </source>
</evidence>
<dbReference type="STRING" id="1429083.GCA_001885685_00332"/>
<dbReference type="Pfam" id="PF02578">
    <property type="entry name" value="Cu-oxidase_4"/>
    <property type="match status" value="1"/>
</dbReference>
<accession>A0A1H7QAF2</accession>
<dbReference type="CDD" id="cd16833">
    <property type="entry name" value="YfiH"/>
    <property type="match status" value="1"/>
</dbReference>
<dbReference type="Gene3D" id="3.60.140.10">
    <property type="entry name" value="CNF1/YfiH-like putative cysteine hydrolases"/>
    <property type="match status" value="1"/>
</dbReference>
<dbReference type="EMBL" id="FOAS01000012">
    <property type="protein sequence ID" value="SEL45141.1"/>
    <property type="molecule type" value="Genomic_DNA"/>
</dbReference>
<evidence type="ECO:0000256" key="6">
    <source>
        <dbReference type="ARBA" id="ARBA00022833"/>
    </source>
</evidence>
<organism evidence="11 12">
    <name type="scientific">Atopomonas hussainii</name>
    <dbReference type="NCBI Taxonomy" id="1429083"/>
    <lineage>
        <taxon>Bacteria</taxon>
        <taxon>Pseudomonadati</taxon>
        <taxon>Pseudomonadota</taxon>
        <taxon>Gammaproteobacteria</taxon>
        <taxon>Pseudomonadales</taxon>
        <taxon>Pseudomonadaceae</taxon>
        <taxon>Atopomonas</taxon>
    </lineage>
</organism>
<dbReference type="RefSeq" id="WP_074869162.1">
    <property type="nucleotide sequence ID" value="NZ_FOAS01000012.1"/>
</dbReference>
<dbReference type="PANTHER" id="PTHR30616:SF2">
    <property type="entry name" value="PURINE NUCLEOSIDE PHOSPHORYLASE LACC1"/>
    <property type="match status" value="1"/>
</dbReference>
<comment type="catalytic activity">
    <reaction evidence="8">
        <text>adenosine + phosphate = alpha-D-ribose 1-phosphate + adenine</text>
        <dbReference type="Rhea" id="RHEA:27642"/>
        <dbReference type="ChEBI" id="CHEBI:16335"/>
        <dbReference type="ChEBI" id="CHEBI:16708"/>
        <dbReference type="ChEBI" id="CHEBI:43474"/>
        <dbReference type="ChEBI" id="CHEBI:57720"/>
        <dbReference type="EC" id="2.4.2.1"/>
    </reaction>
    <physiologicalReaction direction="left-to-right" evidence="8">
        <dbReference type="Rhea" id="RHEA:27643"/>
    </physiologicalReaction>
</comment>